<dbReference type="Pfam" id="PF10996">
    <property type="entry name" value="Beta-Casp"/>
    <property type="match status" value="1"/>
</dbReference>
<dbReference type="SMART" id="SM01027">
    <property type="entry name" value="Beta-Casp"/>
    <property type="match status" value="1"/>
</dbReference>
<dbReference type="InterPro" id="IPR001279">
    <property type="entry name" value="Metallo-B-lactamas"/>
</dbReference>
<keyword evidence="1" id="KW-0378">Hydrolase</keyword>
<dbReference type="SMART" id="SM00849">
    <property type="entry name" value="Lactamase_B"/>
    <property type="match status" value="1"/>
</dbReference>
<dbReference type="InterPro" id="IPR022712">
    <property type="entry name" value="Beta_Casp"/>
</dbReference>
<dbReference type="PANTHER" id="PTHR11203">
    <property type="entry name" value="CLEAVAGE AND POLYADENYLATION SPECIFICITY FACTOR FAMILY MEMBER"/>
    <property type="match status" value="1"/>
</dbReference>
<dbReference type="Pfam" id="PF07521">
    <property type="entry name" value="RMMBL"/>
    <property type="match status" value="1"/>
</dbReference>
<dbReference type="InterPro" id="IPR036866">
    <property type="entry name" value="RibonucZ/Hydroxyglut_hydro"/>
</dbReference>
<name>A0A1H0E9C0_9BACT</name>
<dbReference type="GO" id="GO:0016787">
    <property type="term" value="F:hydrolase activity"/>
    <property type="evidence" value="ECO:0007669"/>
    <property type="project" value="UniProtKB-KW"/>
</dbReference>
<accession>A0A1H0E9C0</accession>
<evidence type="ECO:0000259" key="3">
    <source>
        <dbReference type="SMART" id="SM01027"/>
    </source>
</evidence>
<dbReference type="PANTHER" id="PTHR11203:SF37">
    <property type="entry name" value="INTEGRATOR COMPLEX SUBUNIT 11"/>
    <property type="match status" value="1"/>
</dbReference>
<dbReference type="OrthoDB" id="9803916at2"/>
<organism evidence="4 5">
    <name type="scientific">Desulfonauticus submarinus</name>
    <dbReference type="NCBI Taxonomy" id="206665"/>
    <lineage>
        <taxon>Bacteria</taxon>
        <taxon>Pseudomonadati</taxon>
        <taxon>Thermodesulfobacteriota</taxon>
        <taxon>Desulfovibrionia</taxon>
        <taxon>Desulfovibrionales</taxon>
        <taxon>Desulfonauticaceae</taxon>
        <taxon>Desulfonauticus</taxon>
    </lineage>
</organism>
<sequence length="538" mass="61480">MKVKFLGAAKTVTGSCFILSYNGKRFAIDCGMHQGNKEIEKRNLNSIEYKPSELDFIIITHAHIDHSGLLPKMVKEGFKGKIYLTPPTADLLDIMLKDSAHVQEIETEWKKKKRARKGKENKIEPLYVQDDVEKTLPLFEKVDYLKPVSPFEGVEFIFYDAGHILGSASIKVTIQDGDKHYDFIFSGDLGRPHQLIVNDPTYFERADFLFLESTYGDRDHKNEDKSRDELLDAILYSYKNKEKVIIPAFAVERTQEILFSLYFLYKDGKLPSDMPVFLDSPLAIRATEVFKKHYKYFDDIGKSLIENGENPLAFPNLKYSLTSQDSMRLNQMNGPAIIISASGMAHAGRIKHHLKHNLWKPGASVVFVGFQAKGTTGRKIVDGAKSVKIFGEEVAVRAKVYTINGFSSHAGQSQILEWLSHFRNKKMKIFLVHGEEEKQRILAGLIKERYGFDIHIPEYLEECTISLDKIVGEVNTEVATPRINWDYLFDELKSKVKELEQKQSILASLDWTEQADLREEVLQIVNMLNKVHSQIPLK</sequence>
<feature type="domain" description="Metallo-beta-lactamase" evidence="2">
    <location>
        <begin position="13"/>
        <end position="249"/>
    </location>
</feature>
<dbReference type="InterPro" id="IPR011108">
    <property type="entry name" value="RMMBL"/>
</dbReference>
<proteinExistence type="predicted"/>
<dbReference type="RefSeq" id="WP_092065476.1">
    <property type="nucleotide sequence ID" value="NZ_FNIN01000007.1"/>
</dbReference>
<dbReference type="GO" id="GO:0004521">
    <property type="term" value="F:RNA endonuclease activity"/>
    <property type="evidence" value="ECO:0007669"/>
    <property type="project" value="TreeGrafter"/>
</dbReference>
<keyword evidence="5" id="KW-1185">Reference proteome</keyword>
<dbReference type="InterPro" id="IPR050698">
    <property type="entry name" value="MBL"/>
</dbReference>
<protein>
    <submittedName>
        <fullName evidence="4">Metallo-beta-lactamase family protein</fullName>
    </submittedName>
</protein>
<evidence type="ECO:0000259" key="2">
    <source>
        <dbReference type="SMART" id="SM00849"/>
    </source>
</evidence>
<dbReference type="Gene3D" id="3.60.15.10">
    <property type="entry name" value="Ribonuclease Z/Hydroxyacylglutathione hydrolase-like"/>
    <property type="match status" value="1"/>
</dbReference>
<reference evidence="4 5" key="1">
    <citation type="submission" date="2016-10" db="EMBL/GenBank/DDBJ databases">
        <authorList>
            <person name="de Groot N.N."/>
        </authorList>
    </citation>
    <scope>NUCLEOTIDE SEQUENCE [LARGE SCALE GENOMIC DNA]</scope>
    <source>
        <strain evidence="4 5">DSM 15269</strain>
    </source>
</reference>
<evidence type="ECO:0000313" key="5">
    <source>
        <dbReference type="Proteomes" id="UP000199602"/>
    </source>
</evidence>
<evidence type="ECO:0000313" key="4">
    <source>
        <dbReference type="EMBL" id="SDN78982.1"/>
    </source>
</evidence>
<dbReference type="EMBL" id="FNIN01000007">
    <property type="protein sequence ID" value="SDN78982.1"/>
    <property type="molecule type" value="Genomic_DNA"/>
</dbReference>
<dbReference type="Proteomes" id="UP000199602">
    <property type="component" value="Unassembled WGS sequence"/>
</dbReference>
<gene>
    <name evidence="4" type="ORF">SAMN04488516_10728</name>
</gene>
<dbReference type="CDD" id="cd16295">
    <property type="entry name" value="TTHA0252-CPSF-like_MBL-fold"/>
    <property type="match status" value="1"/>
</dbReference>
<dbReference type="Gene3D" id="3.40.50.10890">
    <property type="match status" value="1"/>
</dbReference>
<dbReference type="STRING" id="206665.SAMN04488516_10728"/>
<feature type="domain" description="Beta-Casp" evidence="3">
    <location>
        <begin position="254"/>
        <end position="380"/>
    </location>
</feature>
<dbReference type="AlphaFoldDB" id="A0A1H0E9C0"/>
<dbReference type="Pfam" id="PF00753">
    <property type="entry name" value="Lactamase_B"/>
    <property type="match status" value="1"/>
</dbReference>
<evidence type="ECO:0000256" key="1">
    <source>
        <dbReference type="ARBA" id="ARBA00022801"/>
    </source>
</evidence>
<dbReference type="SUPFAM" id="SSF56281">
    <property type="entry name" value="Metallo-hydrolase/oxidoreductase"/>
    <property type="match status" value="1"/>
</dbReference>